<evidence type="ECO:0000313" key="5">
    <source>
        <dbReference type="Proteomes" id="UP000240830"/>
    </source>
</evidence>
<comment type="pathway">
    <text evidence="2">Carbohydrate degradation; pentose phosphate pathway; D-ribulose 5-phosphate from D-glucose 6-phosphate (oxidative stage): step 2/3.</text>
</comment>
<sequence length="225" mass="24501">MIIVADGSELVLRLEEFIVSAANTTIAKKGAFNLALSGGSLVALLAQSKLAKCLDSDYSRWNIFLADERCVPVSDAESTFGEYCRKMKQFVQETTFPEPFSQGDAGASAREYEALLRRAGVMDLVILGLGPDGHTASLFPPVTPEMLTTENWVEPVYNSPKPPSTRLTMTIPYISQAGLISFVATGSNKIPALKRTSYDRTLPPAVLPKDRVYWFLDGMSASGIQ</sequence>
<comment type="function">
    <text evidence="2">Hydrolysis of 6-phosphogluconolactone to 6-phosphogluconate.</text>
</comment>
<dbReference type="NCBIfam" id="TIGR01198">
    <property type="entry name" value="pgl"/>
    <property type="match status" value="1"/>
</dbReference>
<keyword evidence="5" id="KW-1185">Reference proteome</keyword>
<dbReference type="PANTHER" id="PTHR11054:SF0">
    <property type="entry name" value="6-PHOSPHOGLUCONOLACTONASE"/>
    <property type="match status" value="1"/>
</dbReference>
<dbReference type="InterPro" id="IPR006148">
    <property type="entry name" value="Glc/Gal-6P_isomerase"/>
</dbReference>
<evidence type="ECO:0000256" key="2">
    <source>
        <dbReference type="RuleBase" id="RU365095"/>
    </source>
</evidence>
<dbReference type="CDD" id="cd01400">
    <property type="entry name" value="6PGL"/>
    <property type="match status" value="1"/>
</dbReference>
<dbReference type="UniPathway" id="UPA00115">
    <property type="reaction ID" value="UER00409"/>
</dbReference>
<dbReference type="InterPro" id="IPR037171">
    <property type="entry name" value="NagB/RpiA_transferase-like"/>
</dbReference>
<dbReference type="Pfam" id="PF01182">
    <property type="entry name" value="Glucosamine_iso"/>
    <property type="match status" value="1"/>
</dbReference>
<comment type="caution">
    <text evidence="4">The sequence shown here is derived from an EMBL/GenBank/DDBJ whole genome shotgun (WGS) entry which is preliminary data.</text>
</comment>
<reference evidence="4 5" key="1">
    <citation type="submission" date="2016-10" db="EMBL/GenBank/DDBJ databases">
        <title>The genome of Paramicrosporidium saccamoebae is the missing link in understanding Cryptomycota and Microsporidia evolution.</title>
        <authorList>
            <person name="Quandt C.A."/>
            <person name="Beaudet D."/>
            <person name="Corsaro D."/>
            <person name="Michel R."/>
            <person name="Corradi N."/>
            <person name="James T."/>
        </authorList>
    </citation>
    <scope>NUCLEOTIDE SEQUENCE [LARGE SCALE GENOMIC DNA]</scope>
    <source>
        <strain evidence="4 5">KSL3</strain>
    </source>
</reference>
<evidence type="ECO:0000313" key="4">
    <source>
        <dbReference type="EMBL" id="PJF17704.1"/>
    </source>
</evidence>
<organism evidence="4 5">
    <name type="scientific">Paramicrosporidium saccamoebae</name>
    <dbReference type="NCBI Taxonomy" id="1246581"/>
    <lineage>
        <taxon>Eukaryota</taxon>
        <taxon>Fungi</taxon>
        <taxon>Fungi incertae sedis</taxon>
        <taxon>Cryptomycota</taxon>
        <taxon>Cryptomycota incertae sedis</taxon>
        <taxon>Paramicrosporidium</taxon>
    </lineage>
</organism>
<dbReference type="EMBL" id="MTSL01000165">
    <property type="protein sequence ID" value="PJF17704.1"/>
    <property type="molecule type" value="Genomic_DNA"/>
</dbReference>
<comment type="catalytic activity">
    <reaction evidence="2">
        <text>6-phospho-D-glucono-1,5-lactone + H2O = 6-phospho-D-gluconate + H(+)</text>
        <dbReference type="Rhea" id="RHEA:12556"/>
        <dbReference type="ChEBI" id="CHEBI:15377"/>
        <dbReference type="ChEBI" id="CHEBI:15378"/>
        <dbReference type="ChEBI" id="CHEBI:57955"/>
        <dbReference type="ChEBI" id="CHEBI:58759"/>
        <dbReference type="EC" id="3.1.1.31"/>
    </reaction>
</comment>
<dbReference type="AlphaFoldDB" id="A0A2H9TIX0"/>
<protein>
    <recommendedName>
        <fullName evidence="2">6-phosphogluconolactonase</fullName>
        <shortName evidence="2">6PGL</shortName>
        <ecNumber evidence="2">3.1.1.31</ecNumber>
    </recommendedName>
</protein>
<evidence type="ECO:0000259" key="3">
    <source>
        <dbReference type="Pfam" id="PF01182"/>
    </source>
</evidence>
<dbReference type="EC" id="3.1.1.31" evidence="2"/>
<dbReference type="GO" id="GO:0017057">
    <property type="term" value="F:6-phosphogluconolactonase activity"/>
    <property type="evidence" value="ECO:0007669"/>
    <property type="project" value="UniProtKB-UniRule"/>
</dbReference>
<dbReference type="SUPFAM" id="SSF100950">
    <property type="entry name" value="NagB/RpiA/CoA transferase-like"/>
    <property type="match status" value="1"/>
</dbReference>
<comment type="similarity">
    <text evidence="1 2">Belongs to the glucosamine/galactosamine-6-phosphate isomerase family. 6-phosphogluconolactonase subfamily.</text>
</comment>
<keyword evidence="2" id="KW-0378">Hydrolase</keyword>
<dbReference type="InterPro" id="IPR005900">
    <property type="entry name" value="6-phosphogluconolactonase_DevB"/>
</dbReference>
<dbReference type="PANTHER" id="PTHR11054">
    <property type="entry name" value="6-PHOSPHOGLUCONOLACTONASE"/>
    <property type="match status" value="1"/>
</dbReference>
<dbReference type="Gene3D" id="3.40.50.1360">
    <property type="match status" value="1"/>
</dbReference>
<feature type="domain" description="Glucosamine/galactosamine-6-phosphate isomerase" evidence="3">
    <location>
        <begin position="6"/>
        <end position="207"/>
    </location>
</feature>
<evidence type="ECO:0000256" key="1">
    <source>
        <dbReference type="ARBA" id="ARBA00010662"/>
    </source>
</evidence>
<dbReference type="GO" id="GO:0006098">
    <property type="term" value="P:pentose-phosphate shunt"/>
    <property type="evidence" value="ECO:0007669"/>
    <property type="project" value="UniProtKB-UniPathway"/>
</dbReference>
<proteinExistence type="inferred from homology"/>
<dbReference type="Proteomes" id="UP000240830">
    <property type="component" value="Unassembled WGS sequence"/>
</dbReference>
<dbReference type="STRING" id="1246581.A0A2H9TIX0"/>
<accession>A0A2H9TIX0</accession>
<dbReference type="GO" id="GO:0005975">
    <property type="term" value="P:carbohydrate metabolic process"/>
    <property type="evidence" value="ECO:0007669"/>
    <property type="project" value="UniProtKB-UniRule"/>
</dbReference>
<gene>
    <name evidence="4" type="ORF">PSACC_02482</name>
</gene>
<dbReference type="OrthoDB" id="432544at2759"/>
<dbReference type="InterPro" id="IPR039104">
    <property type="entry name" value="6PGL"/>
</dbReference>
<name>A0A2H9TIX0_9FUNG</name>